<comment type="subcellular location">
    <subcellularLocation>
        <location evidence="1">Cytoplasm</location>
        <location evidence="1">Cytoskeleton</location>
        <location evidence="1">Spindle</location>
    </subcellularLocation>
    <subcellularLocation>
        <location evidence="2">Nucleus inner membrane</location>
        <topology evidence="2">Multi-pass membrane protein</topology>
    </subcellularLocation>
</comment>
<evidence type="ECO:0000256" key="7">
    <source>
        <dbReference type="ARBA" id="ARBA00022990"/>
    </source>
</evidence>
<proteinExistence type="predicted"/>
<organism evidence="16 17">
    <name type="scientific">Trichinella nelsoni</name>
    <dbReference type="NCBI Taxonomy" id="6336"/>
    <lineage>
        <taxon>Eukaryota</taxon>
        <taxon>Metazoa</taxon>
        <taxon>Ecdysozoa</taxon>
        <taxon>Nematoda</taxon>
        <taxon>Enoplea</taxon>
        <taxon>Dorylaimia</taxon>
        <taxon>Trichinellida</taxon>
        <taxon>Trichinellidae</taxon>
        <taxon>Trichinella</taxon>
    </lineage>
</organism>
<dbReference type="GO" id="GO:0005637">
    <property type="term" value="C:nuclear inner membrane"/>
    <property type="evidence" value="ECO:0007669"/>
    <property type="project" value="UniProtKB-SubCell"/>
</dbReference>
<dbReference type="Gene3D" id="3.30.70.330">
    <property type="match status" value="1"/>
</dbReference>
<evidence type="ECO:0000256" key="10">
    <source>
        <dbReference type="ARBA" id="ARBA00023242"/>
    </source>
</evidence>
<keyword evidence="4" id="KW-0597">Phosphoprotein</keyword>
<dbReference type="GO" id="GO:0030514">
    <property type="term" value="P:negative regulation of BMP signaling pathway"/>
    <property type="evidence" value="ECO:0007669"/>
    <property type="project" value="TreeGrafter"/>
</dbReference>
<dbReference type="FunFam" id="1.10.720.40:FF:000001">
    <property type="entry name" value="LEM domain containing 2, isoform CRA_a"/>
    <property type="match status" value="1"/>
</dbReference>
<dbReference type="InterPro" id="IPR003887">
    <property type="entry name" value="LEM_dom"/>
</dbReference>
<dbReference type="Gene3D" id="1.10.720.40">
    <property type="match status" value="1"/>
</dbReference>
<dbReference type="InterPro" id="IPR052277">
    <property type="entry name" value="INM_ESCRT-Associated"/>
</dbReference>
<evidence type="ECO:0000313" key="16">
    <source>
        <dbReference type="EMBL" id="KRX14109.1"/>
    </source>
</evidence>
<dbReference type="CDD" id="cd12934">
    <property type="entry name" value="LEM"/>
    <property type="match status" value="1"/>
</dbReference>
<dbReference type="Pfam" id="PF09402">
    <property type="entry name" value="MSC"/>
    <property type="match status" value="1"/>
</dbReference>
<dbReference type="Pfam" id="PF03020">
    <property type="entry name" value="LEM"/>
    <property type="match status" value="1"/>
</dbReference>
<evidence type="ECO:0000256" key="5">
    <source>
        <dbReference type="ARBA" id="ARBA00022692"/>
    </source>
</evidence>
<evidence type="ECO:0000256" key="13">
    <source>
        <dbReference type="SAM" id="MobiDB-lite"/>
    </source>
</evidence>
<dbReference type="InterPro" id="IPR041885">
    <property type="entry name" value="MAN1_winged_helix_dom"/>
</dbReference>
<feature type="compositionally biased region" description="Polar residues" evidence="13">
    <location>
        <begin position="218"/>
        <end position="243"/>
    </location>
</feature>
<dbReference type="PROSITE" id="PS50954">
    <property type="entry name" value="LEM"/>
    <property type="match status" value="1"/>
</dbReference>
<dbReference type="InterPro" id="IPR011015">
    <property type="entry name" value="LEM/LEM-like_dom_sf"/>
</dbReference>
<evidence type="ECO:0000256" key="12">
    <source>
        <dbReference type="ARBA" id="ARBA00069076"/>
    </source>
</evidence>
<evidence type="ECO:0000256" key="4">
    <source>
        <dbReference type="ARBA" id="ARBA00022553"/>
    </source>
</evidence>
<dbReference type="AlphaFoldDB" id="A0A0V0RI18"/>
<dbReference type="FunFam" id="1.10.10.1180:FF:000002">
    <property type="entry name" value="LEM domain-containing protein 2"/>
    <property type="match status" value="1"/>
</dbReference>
<evidence type="ECO:0000259" key="15">
    <source>
        <dbReference type="PROSITE" id="PS50954"/>
    </source>
</evidence>
<dbReference type="InterPro" id="IPR018996">
    <property type="entry name" value="Man1/Src1-like_C"/>
</dbReference>
<dbReference type="EMBL" id="JYDL01000171">
    <property type="protein sequence ID" value="KRX14109.1"/>
    <property type="molecule type" value="Genomic_DNA"/>
</dbReference>
<dbReference type="GO" id="GO:0031490">
    <property type="term" value="F:chromatin DNA binding"/>
    <property type="evidence" value="ECO:0007669"/>
    <property type="project" value="TreeGrafter"/>
</dbReference>
<protein>
    <recommendedName>
        <fullName evidence="12">LEM domain-containing protein 2</fullName>
    </recommendedName>
</protein>
<evidence type="ECO:0000256" key="1">
    <source>
        <dbReference type="ARBA" id="ARBA00004186"/>
    </source>
</evidence>
<feature type="transmembrane region" description="Helical" evidence="14">
    <location>
        <begin position="470"/>
        <end position="490"/>
    </location>
</feature>
<feature type="compositionally biased region" description="Polar residues" evidence="13">
    <location>
        <begin position="166"/>
        <end position="178"/>
    </location>
</feature>
<keyword evidence="17" id="KW-1185">Reference proteome</keyword>
<dbReference type="SUPFAM" id="SSF63451">
    <property type="entry name" value="LEM domain"/>
    <property type="match status" value="1"/>
</dbReference>
<keyword evidence="6 14" id="KW-1133">Transmembrane helix</keyword>
<keyword evidence="3" id="KW-0963">Cytoplasm</keyword>
<reference evidence="16 17" key="1">
    <citation type="submission" date="2015-01" db="EMBL/GenBank/DDBJ databases">
        <title>Evolution of Trichinella species and genotypes.</title>
        <authorList>
            <person name="Korhonen P.K."/>
            <person name="Edoardo P."/>
            <person name="Giuseppe L.R."/>
            <person name="Gasser R.B."/>
        </authorList>
    </citation>
    <scope>NUCLEOTIDE SEQUENCE [LARGE SCALE GENOMIC DNA]</scope>
    <source>
        <strain evidence="16">ISS37</strain>
    </source>
</reference>
<feature type="transmembrane region" description="Helical" evidence="14">
    <location>
        <begin position="423"/>
        <end position="442"/>
    </location>
</feature>
<evidence type="ECO:0000256" key="3">
    <source>
        <dbReference type="ARBA" id="ARBA00022490"/>
    </source>
</evidence>
<evidence type="ECO:0000256" key="6">
    <source>
        <dbReference type="ARBA" id="ARBA00022989"/>
    </source>
</evidence>
<comment type="caution">
    <text evidence="16">The sequence shown here is derived from an EMBL/GenBank/DDBJ whole genome shotgun (WGS) entry which is preliminary data.</text>
</comment>
<dbReference type="SMART" id="SM00540">
    <property type="entry name" value="LEM"/>
    <property type="match status" value="1"/>
</dbReference>
<keyword evidence="7" id="KW-0007">Acetylation</keyword>
<dbReference type="GO" id="GO:0005819">
    <property type="term" value="C:spindle"/>
    <property type="evidence" value="ECO:0007669"/>
    <property type="project" value="UniProtKB-SubCell"/>
</dbReference>
<dbReference type="SUPFAM" id="SSF54928">
    <property type="entry name" value="RNA-binding domain, RBD"/>
    <property type="match status" value="1"/>
</dbReference>
<dbReference type="Proteomes" id="UP000054630">
    <property type="component" value="Unassembled WGS sequence"/>
</dbReference>
<name>A0A0V0RI18_9BILA</name>
<evidence type="ECO:0000256" key="9">
    <source>
        <dbReference type="ARBA" id="ARBA00023212"/>
    </source>
</evidence>
<dbReference type="PANTHER" id="PTHR13428:SF12">
    <property type="entry name" value="INNER NUCLEAR MEMBRANE PROTEIN MAN1"/>
    <property type="match status" value="1"/>
</dbReference>
<dbReference type="STRING" id="6336.A0A0V0RI18"/>
<feature type="transmembrane region" description="Helical" evidence="14">
    <location>
        <begin position="6"/>
        <end position="25"/>
    </location>
</feature>
<keyword evidence="8 14" id="KW-0472">Membrane</keyword>
<comment type="subunit">
    <text evidence="11">Interacts (via N-terminus) with LMNA isoform C (via C-terminus) (in vitro). Interacts (via LEM domain) with BANF1. Interacts (via C-terminus) with CHMP7. Interacts (via N-terminus) with tubulin; the interaction causes microtubule bundling and stabilization (in vitro).</text>
</comment>
<evidence type="ECO:0000313" key="17">
    <source>
        <dbReference type="Proteomes" id="UP000054630"/>
    </source>
</evidence>
<feature type="region of interest" description="Disordered" evidence="13">
    <location>
        <begin position="218"/>
        <end position="244"/>
    </location>
</feature>
<dbReference type="InterPro" id="IPR035979">
    <property type="entry name" value="RBD_domain_sf"/>
</dbReference>
<evidence type="ECO:0000256" key="2">
    <source>
        <dbReference type="ARBA" id="ARBA00004473"/>
    </source>
</evidence>
<evidence type="ECO:0000256" key="11">
    <source>
        <dbReference type="ARBA" id="ARBA00063442"/>
    </source>
</evidence>
<dbReference type="InterPro" id="IPR012677">
    <property type="entry name" value="Nucleotide-bd_a/b_plait_sf"/>
</dbReference>
<dbReference type="Gene3D" id="1.10.10.1180">
    <property type="entry name" value="MAN1, winged-helix domain"/>
    <property type="match status" value="1"/>
</dbReference>
<sequence length="739" mass="84318">MFDNFFPFCSLDVYVYVYVYILFFLQTKMGDDEMDSQEILAELNRLGIAHGPVTGTTKRLYMKKIEAFKKNELNKNQNVTTTSSRRRTTKKSSVSAAPVTEDNNSSEPEASGGEDPPHGKGGKGSSRVARPSQATASSELKNRRQSVLFEKKVETKRQKSPAPRHGQQSTPWSSGAPIISNSSAGYPVSTDARVDHPVVGANTDALFKTKKENNDLFSPTGGWTDSNSVRTSTPYSSKSNTQLPDFFDSNMDGIGRHHPSTKQAIDDNWPSYRRQSQAYNDNSDINVTRKPLLSEFPFQRRHFSEHAYDRSNTDCGEFPHGHAADKDGMQSWLSEIRRSAFAQFDAVANRIFATFCNPDRRRESHTTTTTTTATAGGCGQSYYSFPPKPDQRTYGKSQAGHAASDVDHGGRTRWYWTEDSSKPILIGILTLLVGLLLLYLALVNKRHLHSTSELVVVALEDTAYFLFNRMVLPALVIVFVIGIMLFLIWYSKYRWQRTAEEQRQTYELIEKIIDILRRHHDYCERTGTTQKPLPISHVRDMLIPLAKRREMMPIWNKAVQYLSENDSRVRTETQCISGEEFVVWRWMQLATSGLSDDNKVWQGYAFQDEELAKNMPHSPMFKYLKVRGLFDPDLETEDGWPRHIQDAILEKLGPKLRVCHMAIDTTSKEGVVFMKMASLEEASDAFKTLHGSWFNGRLVYVKFLRPERYNKRFPEAMNASDPIRIFKPRYSTILRNNNY</sequence>
<dbReference type="PANTHER" id="PTHR13428">
    <property type="entry name" value="INNER NUCLEAR MEMBRANE PROTEIN MAN1 LEM DOMAIN CONTAINING PROTEIN"/>
    <property type="match status" value="1"/>
</dbReference>
<feature type="domain" description="LEM" evidence="15">
    <location>
        <begin position="28"/>
        <end position="72"/>
    </location>
</feature>
<keyword evidence="5 14" id="KW-0812">Transmembrane</keyword>
<keyword evidence="9" id="KW-0206">Cytoskeleton</keyword>
<evidence type="ECO:0000256" key="8">
    <source>
        <dbReference type="ARBA" id="ARBA00023136"/>
    </source>
</evidence>
<keyword evidence="10" id="KW-0539">Nucleus</keyword>
<feature type="region of interest" description="Disordered" evidence="13">
    <location>
        <begin position="76"/>
        <end position="178"/>
    </location>
</feature>
<dbReference type="GO" id="GO:0006998">
    <property type="term" value="P:nuclear envelope organization"/>
    <property type="evidence" value="ECO:0007669"/>
    <property type="project" value="TreeGrafter"/>
</dbReference>
<evidence type="ECO:0000256" key="14">
    <source>
        <dbReference type="SAM" id="Phobius"/>
    </source>
</evidence>
<gene>
    <name evidence="16" type="primary">LEMD3</name>
    <name evidence="16" type="ORF">T07_6176</name>
</gene>
<dbReference type="OrthoDB" id="118234at2759"/>
<accession>A0A0V0RI18</accession>